<dbReference type="InterPro" id="IPR029063">
    <property type="entry name" value="SAM-dependent_MTases_sf"/>
</dbReference>
<dbReference type="GO" id="GO:0032259">
    <property type="term" value="P:methylation"/>
    <property type="evidence" value="ECO:0007669"/>
    <property type="project" value="UniProtKB-KW"/>
</dbReference>
<keyword evidence="8" id="KW-0175">Coiled coil</keyword>
<evidence type="ECO:0000256" key="4">
    <source>
        <dbReference type="ARBA" id="ARBA00022691"/>
    </source>
</evidence>
<reference evidence="12" key="1">
    <citation type="submission" date="2017-01" db="EMBL/GenBank/DDBJ databases">
        <authorList>
            <person name="Varghese N."/>
            <person name="Submissions S."/>
        </authorList>
    </citation>
    <scope>NUCLEOTIDE SEQUENCE [LARGE SCALE GENOMIC DNA]</scope>
    <source>
        <strain evidence="12">DSM 21054</strain>
    </source>
</reference>
<dbReference type="EMBL" id="FTOR01000009">
    <property type="protein sequence ID" value="SIT30577.1"/>
    <property type="molecule type" value="Genomic_DNA"/>
</dbReference>
<comment type="catalytic activity">
    <reaction evidence="7">
        <text>a 2'-deoxyadenosine in DNA + S-adenosyl-L-methionine = an N(6)-methyl-2'-deoxyadenosine in DNA + S-adenosyl-L-homocysteine + H(+)</text>
        <dbReference type="Rhea" id="RHEA:15197"/>
        <dbReference type="Rhea" id="RHEA-COMP:12418"/>
        <dbReference type="Rhea" id="RHEA-COMP:12419"/>
        <dbReference type="ChEBI" id="CHEBI:15378"/>
        <dbReference type="ChEBI" id="CHEBI:57856"/>
        <dbReference type="ChEBI" id="CHEBI:59789"/>
        <dbReference type="ChEBI" id="CHEBI:90615"/>
        <dbReference type="ChEBI" id="CHEBI:90616"/>
        <dbReference type="EC" id="2.1.1.72"/>
    </reaction>
</comment>
<dbReference type="InterPro" id="IPR011639">
    <property type="entry name" value="MethylTrfase_TaqI-like_dom"/>
</dbReference>
<evidence type="ECO:0000259" key="10">
    <source>
        <dbReference type="Pfam" id="PF12950"/>
    </source>
</evidence>
<dbReference type="RefSeq" id="WP_076381570.1">
    <property type="nucleotide sequence ID" value="NZ_AP017422.1"/>
</dbReference>
<dbReference type="PROSITE" id="PS00092">
    <property type="entry name" value="N6_MTASE"/>
    <property type="match status" value="1"/>
</dbReference>
<evidence type="ECO:0000256" key="7">
    <source>
        <dbReference type="ARBA" id="ARBA00047942"/>
    </source>
</evidence>
<organism evidence="11 12">
    <name type="scientific">Filimonas lacunae</name>
    <dbReference type="NCBI Taxonomy" id="477680"/>
    <lineage>
        <taxon>Bacteria</taxon>
        <taxon>Pseudomonadati</taxon>
        <taxon>Bacteroidota</taxon>
        <taxon>Chitinophagia</taxon>
        <taxon>Chitinophagales</taxon>
        <taxon>Chitinophagaceae</taxon>
        <taxon>Filimonas</taxon>
    </lineage>
</organism>
<evidence type="ECO:0000313" key="12">
    <source>
        <dbReference type="Proteomes" id="UP000186917"/>
    </source>
</evidence>
<dbReference type="Proteomes" id="UP000186917">
    <property type="component" value="Unassembled WGS sequence"/>
</dbReference>
<dbReference type="SUPFAM" id="SSF53335">
    <property type="entry name" value="S-adenosyl-L-methionine-dependent methyltransferases"/>
    <property type="match status" value="1"/>
</dbReference>
<evidence type="ECO:0000256" key="2">
    <source>
        <dbReference type="ARBA" id="ARBA00022603"/>
    </source>
</evidence>
<dbReference type="GO" id="GO:0009307">
    <property type="term" value="P:DNA restriction-modification system"/>
    <property type="evidence" value="ECO:0007669"/>
    <property type="project" value="UniProtKB-KW"/>
</dbReference>
<evidence type="ECO:0000256" key="6">
    <source>
        <dbReference type="ARBA" id="ARBA00023125"/>
    </source>
</evidence>
<keyword evidence="5" id="KW-0680">Restriction system</keyword>
<keyword evidence="4" id="KW-0949">S-adenosyl-L-methionine</keyword>
<evidence type="ECO:0000256" key="1">
    <source>
        <dbReference type="ARBA" id="ARBA00011900"/>
    </source>
</evidence>
<protein>
    <recommendedName>
        <fullName evidence="1">site-specific DNA-methyltransferase (adenine-specific)</fullName>
        <ecNumber evidence="1">2.1.1.72</ecNumber>
    </recommendedName>
</protein>
<keyword evidence="12" id="KW-1185">Reference proteome</keyword>
<name>A0A173MIG1_9BACT</name>
<keyword evidence="3" id="KW-0808">Transferase</keyword>
<feature type="domain" description="Type II methyltransferase M.TaqI-like" evidence="9">
    <location>
        <begin position="495"/>
        <end position="790"/>
    </location>
</feature>
<dbReference type="OrthoDB" id="32195at2"/>
<proteinExistence type="predicted"/>
<accession>A0A173MIG1</accession>
<dbReference type="Pfam" id="PF12950">
    <property type="entry name" value="TaqI_C"/>
    <property type="match status" value="1"/>
</dbReference>
<dbReference type="EC" id="2.1.1.72" evidence="1"/>
<keyword evidence="6" id="KW-0238">DNA-binding</keyword>
<dbReference type="GO" id="GO:0003677">
    <property type="term" value="F:DNA binding"/>
    <property type="evidence" value="ECO:0007669"/>
    <property type="project" value="UniProtKB-KW"/>
</dbReference>
<dbReference type="InterPro" id="IPR025931">
    <property type="entry name" value="TaqI_C"/>
</dbReference>
<dbReference type="PANTHER" id="PTHR33841:SF1">
    <property type="entry name" value="DNA METHYLTRANSFERASE A"/>
    <property type="match status" value="1"/>
</dbReference>
<evidence type="ECO:0000313" key="11">
    <source>
        <dbReference type="EMBL" id="SIT30577.1"/>
    </source>
</evidence>
<dbReference type="PRINTS" id="PR00507">
    <property type="entry name" value="N12N6MTFRASE"/>
</dbReference>
<dbReference type="PANTHER" id="PTHR33841">
    <property type="entry name" value="DNA METHYLTRANSFERASE YEEA-RELATED"/>
    <property type="match status" value="1"/>
</dbReference>
<evidence type="ECO:0000256" key="3">
    <source>
        <dbReference type="ARBA" id="ARBA00022679"/>
    </source>
</evidence>
<dbReference type="InterPro" id="IPR002052">
    <property type="entry name" value="DNA_methylase_N6_adenine_CS"/>
</dbReference>
<dbReference type="STRING" id="477680.SAMN05421788_109262"/>
<dbReference type="Gene3D" id="3.40.50.150">
    <property type="entry name" value="Vaccinia Virus protein VP39"/>
    <property type="match status" value="2"/>
</dbReference>
<dbReference type="Pfam" id="PF07669">
    <property type="entry name" value="Eco57I"/>
    <property type="match status" value="1"/>
</dbReference>
<evidence type="ECO:0000256" key="8">
    <source>
        <dbReference type="SAM" id="Coils"/>
    </source>
</evidence>
<feature type="domain" description="TaqI-like C-terminal specificity" evidence="10">
    <location>
        <begin position="907"/>
        <end position="1061"/>
    </location>
</feature>
<feature type="coiled-coil region" evidence="8">
    <location>
        <begin position="639"/>
        <end position="666"/>
    </location>
</feature>
<sequence length="1185" mass="138711">MNERQIKDIFKNGGSVTVWKPILDFVFGNVEYFSTPSNPFREDKNVISGKQVGRIRLDQDKFISIFEVEVNDHINIERNRQGLREIAVKYIDQNITHGALVFYHSRNQALYRLTFIAKWSEIDLKTGEFKKGETQKRRYTYLLGENQSGSTAAKRLLEIAAKKPVISIDSIIQAFSVEALTKEFFKKYKEHYERFWRFIDDTPAYKKLLIDTSPEKTQDEQRKPLRDFSKKLLGRIVFLHFLQKKGWMGCPVLSTSKKNKEIWKDGNPSFLHDLFKQFNEQDHFYSKCLSKLFFNTLNQPDRPNNIFPITNSRVPYLNGGLFDNDQPNTDHIDFPAVYFKDLLEFFEQYNFTIDENSPDEQEIGIDPEMLGHIFENLLEENREKGAFYTPKEIVNYMCQESLIEYLRVYMPKEAEIEQFIRKQYISEYLRDRANAIKINNLLDQVKVCDPAIGSGAFPIGILQEIYKAKIHIYPYLNPVTPFDPVQAKKKIIEGSIYGVDLEHGAVEIARLRFWLALVVDEEVPQPLPNLDYKIMQGNSLLERFEDIDLSLIGSSKKNLTVYEAEKDLFGNILESQMKITFAQTGTIKEIQQLMKQYFNEKEPAEKADLKHEINQKVHKHIDYNLELREAQLSRVIEEAGDEEKLNNKARAKLKDLKQDLVSFSVKRARLHDIQNTEEKPYFLWHVFFKDVFDNGGFDIVIGNPPYIQLQKMIKEANELEHAGYLTFTRTGDLYCLFYEQGNNLLKNNGVLAYITSNSWLKTQYGSLLRKYLTQYTNPLKLLNFEDTKIFHSATVETNILLFKKGHWEQKLKAVVFRSDYSSGDSIVNYYSSNSIELSDLSDEGWIILSRKEYDTKNEIEKKSILLKDLNMTINFGIKTGLNEAFIIDKKTYDELIELNPDNAKIIKPIIRGRNVKSYSYKFEEQYIIFTRRGINIDEFPEIRDHLYKSYDRLKPRQPGDKVGRKPGPYKWYEIQDNVAYYTEFEKPKLVWGELSDKPKFAYDDKGMYPEATLFFMTGDNLKYLLSILNSRLASWYFNQITTTSGMGTNRWKKYKIEQLPIAFINSNSKKIEVASDYMLFLNDTTTPAVNSYTENENIAQVFEDTLNMMIYELYFEEHMKELEVDVLQFITEDTFPPLTKNPLENAQTVGRIYKWLQERDNPIRNRIISANINSNYIRGINSTTH</sequence>
<dbReference type="AlphaFoldDB" id="A0A173MIG1"/>
<dbReference type="KEGG" id="fln:FLA_3408"/>
<evidence type="ECO:0000256" key="5">
    <source>
        <dbReference type="ARBA" id="ARBA00022747"/>
    </source>
</evidence>
<dbReference type="GO" id="GO:0009007">
    <property type="term" value="F:site-specific DNA-methyltransferase (adenine-specific) activity"/>
    <property type="evidence" value="ECO:0007669"/>
    <property type="project" value="UniProtKB-EC"/>
</dbReference>
<gene>
    <name evidence="11" type="ORF">SAMN05421788_109262</name>
</gene>
<evidence type="ECO:0000259" key="9">
    <source>
        <dbReference type="Pfam" id="PF07669"/>
    </source>
</evidence>
<dbReference type="InterPro" id="IPR050953">
    <property type="entry name" value="N4_N6_ade-DNA_methylase"/>
</dbReference>
<keyword evidence="2 11" id="KW-0489">Methyltransferase</keyword>